<dbReference type="InterPro" id="IPR006059">
    <property type="entry name" value="SBP"/>
</dbReference>
<dbReference type="KEGG" id="vei:Veis_3190"/>
<evidence type="ECO:0000313" key="7">
    <source>
        <dbReference type="Proteomes" id="UP000000374"/>
    </source>
</evidence>
<dbReference type="SUPFAM" id="SSF53850">
    <property type="entry name" value="Periplasmic binding protein-like II"/>
    <property type="match status" value="1"/>
</dbReference>
<dbReference type="InterPro" id="IPR006311">
    <property type="entry name" value="TAT_signal"/>
</dbReference>
<reference evidence="7" key="1">
    <citation type="submission" date="2006-12" db="EMBL/GenBank/DDBJ databases">
        <title>Complete sequence of chromosome 1 of Verminephrobacter eiseniae EF01-2.</title>
        <authorList>
            <person name="Copeland A."/>
            <person name="Lucas S."/>
            <person name="Lapidus A."/>
            <person name="Barry K."/>
            <person name="Detter J.C."/>
            <person name="Glavina del Rio T."/>
            <person name="Dalin E."/>
            <person name="Tice H."/>
            <person name="Pitluck S."/>
            <person name="Chertkov O."/>
            <person name="Brettin T."/>
            <person name="Bruce D."/>
            <person name="Han C."/>
            <person name="Tapia R."/>
            <person name="Gilna P."/>
            <person name="Schmutz J."/>
            <person name="Larimer F."/>
            <person name="Land M."/>
            <person name="Hauser L."/>
            <person name="Kyrpides N."/>
            <person name="Kim E."/>
            <person name="Stahl D."/>
            <person name="Richardson P."/>
        </authorList>
    </citation>
    <scope>NUCLEOTIDE SEQUENCE [LARGE SCALE GENOMIC DNA]</scope>
    <source>
        <strain evidence="7">EF01-2</strain>
    </source>
</reference>
<comment type="subcellular location">
    <subcellularLocation>
        <location evidence="1">Periplasm</location>
    </subcellularLocation>
</comment>
<evidence type="ECO:0000256" key="3">
    <source>
        <dbReference type="ARBA" id="ARBA00022448"/>
    </source>
</evidence>
<comment type="similarity">
    <text evidence="2">Belongs to the bacterial solute-binding protein 1 family.</text>
</comment>
<name>A1WMR3_VEREI</name>
<proteinExistence type="inferred from homology"/>
<dbReference type="eggNOG" id="COG0687">
    <property type="taxonomic scope" value="Bacteria"/>
</dbReference>
<dbReference type="PROSITE" id="PS51318">
    <property type="entry name" value="TAT"/>
    <property type="match status" value="1"/>
</dbReference>
<dbReference type="Proteomes" id="UP000000374">
    <property type="component" value="Chromosome"/>
</dbReference>
<sequence>MDKHHPSDCIEILMDRAREGKISRRRFVKAMGMLAVLPAAMRAGVGFAQGKQLVVVNWGGDAIDAYRKSWADEFSRSSGIPVKIDGSGPTDGAIRAQAASGRPSWDVVDAEPYTALSLGRAGICQPLDYTVIERNKVAPGFAHDYGIASYLFSYVMAWDSRKYGAKGPRTWADFWNVQAFPGKRTLFKWMNGMLEAALLADGIAPSALYPLDVPRALRKLDELKPHILAYWGSGAESQQLMVNGDVSVGAIWNTRAGLLEQDSDGRIQWGYDNAFVTPSYWAVLKNNPAGAQPAMRFIAYAQDPKTQVELFKLTGNSPANPAARALIPADLRARDCGSPENLAKQIRLNGDWYADHYAAALEQYLRRLAK</sequence>
<keyword evidence="7" id="KW-1185">Reference proteome</keyword>
<dbReference type="CDD" id="cd13589">
    <property type="entry name" value="PBP2_polyamine_RpCGA009"/>
    <property type="match status" value="1"/>
</dbReference>
<dbReference type="GeneID" id="76461647"/>
<dbReference type="OrthoDB" id="8874923at2"/>
<dbReference type="Pfam" id="PF13416">
    <property type="entry name" value="SBP_bac_8"/>
    <property type="match status" value="1"/>
</dbReference>
<dbReference type="GO" id="GO:0030975">
    <property type="term" value="F:thiamine binding"/>
    <property type="evidence" value="ECO:0007669"/>
    <property type="project" value="TreeGrafter"/>
</dbReference>
<organism evidence="6 7">
    <name type="scientific">Verminephrobacter eiseniae (strain EF01-2)</name>
    <dbReference type="NCBI Taxonomy" id="391735"/>
    <lineage>
        <taxon>Bacteria</taxon>
        <taxon>Pseudomonadati</taxon>
        <taxon>Pseudomonadota</taxon>
        <taxon>Betaproteobacteria</taxon>
        <taxon>Burkholderiales</taxon>
        <taxon>Comamonadaceae</taxon>
        <taxon>Verminephrobacter</taxon>
    </lineage>
</organism>
<keyword evidence="5" id="KW-0574">Periplasm</keyword>
<dbReference type="EMBL" id="CP000542">
    <property type="protein sequence ID" value="ABM58920.1"/>
    <property type="molecule type" value="Genomic_DNA"/>
</dbReference>
<keyword evidence="3" id="KW-0813">Transport</keyword>
<dbReference type="PANTHER" id="PTHR30006">
    <property type="entry name" value="THIAMINE-BINDING PERIPLASMIC PROTEIN-RELATED"/>
    <property type="match status" value="1"/>
</dbReference>
<accession>A1WMR3</accession>
<gene>
    <name evidence="6" type="ordered locus">Veis_3190</name>
</gene>
<dbReference type="GO" id="GO:0015888">
    <property type="term" value="P:thiamine transport"/>
    <property type="evidence" value="ECO:0007669"/>
    <property type="project" value="TreeGrafter"/>
</dbReference>
<dbReference type="STRING" id="391735.Veis_3190"/>
<evidence type="ECO:0000256" key="2">
    <source>
        <dbReference type="ARBA" id="ARBA00008520"/>
    </source>
</evidence>
<dbReference type="HOGENOM" id="CLU_026974_8_0_4"/>
<evidence type="ECO:0000256" key="1">
    <source>
        <dbReference type="ARBA" id="ARBA00004418"/>
    </source>
</evidence>
<dbReference type="PANTHER" id="PTHR30006:SF3">
    <property type="entry name" value="THIAMINE-BINDING PERIPLASMIC PROTEIN"/>
    <property type="match status" value="1"/>
</dbReference>
<dbReference type="Gene3D" id="3.40.190.10">
    <property type="entry name" value="Periplasmic binding protein-like II"/>
    <property type="match status" value="2"/>
</dbReference>
<keyword evidence="4" id="KW-0732">Signal</keyword>
<protein>
    <submittedName>
        <fullName evidence="6">Polyamine ABC transporter, periplasmic polyamine-binding protein</fullName>
    </submittedName>
</protein>
<evidence type="ECO:0000313" key="6">
    <source>
        <dbReference type="EMBL" id="ABM58920.1"/>
    </source>
</evidence>
<dbReference type="RefSeq" id="WP_011810912.1">
    <property type="nucleotide sequence ID" value="NC_008786.1"/>
</dbReference>
<evidence type="ECO:0000256" key="4">
    <source>
        <dbReference type="ARBA" id="ARBA00022729"/>
    </source>
</evidence>
<evidence type="ECO:0000256" key="5">
    <source>
        <dbReference type="ARBA" id="ARBA00022764"/>
    </source>
</evidence>
<dbReference type="AlphaFoldDB" id="A1WMR3"/>
<dbReference type="GO" id="GO:0030976">
    <property type="term" value="F:thiamine pyrophosphate binding"/>
    <property type="evidence" value="ECO:0007669"/>
    <property type="project" value="TreeGrafter"/>
</dbReference>
<dbReference type="GO" id="GO:0030288">
    <property type="term" value="C:outer membrane-bounded periplasmic space"/>
    <property type="evidence" value="ECO:0007669"/>
    <property type="project" value="TreeGrafter"/>
</dbReference>